<proteinExistence type="predicted"/>
<gene>
    <name evidence="2" type="ORF">CHL78_016560</name>
</gene>
<dbReference type="RefSeq" id="WP_094369078.1">
    <property type="nucleotide sequence ID" value="NZ_NOJY02000049.1"/>
</dbReference>
<evidence type="ECO:0000259" key="1">
    <source>
        <dbReference type="Pfam" id="PF12654"/>
    </source>
</evidence>
<keyword evidence="3" id="KW-1185">Reference proteome</keyword>
<evidence type="ECO:0000313" key="3">
    <source>
        <dbReference type="Proteomes" id="UP000215694"/>
    </source>
</evidence>
<reference evidence="2 3" key="1">
    <citation type="journal article" date="2017" name="Genome Announc.">
        <title>Draft Genome Sequence of Romboutsia weinsteinii sp. nov. Strain CCRI-19649(T) Isolated from Surface Water.</title>
        <authorList>
            <person name="Maheux A.F."/>
            <person name="Boudreau D.K."/>
            <person name="Berube E."/>
            <person name="Boissinot M."/>
            <person name="Cantin P."/>
            <person name="Raymond F."/>
            <person name="Corbeil J."/>
            <person name="Omar R.F."/>
            <person name="Bergeron M.G."/>
        </authorList>
    </citation>
    <scope>NUCLEOTIDE SEQUENCE [LARGE SCALE GENOMIC DNA]</scope>
    <source>
        <strain evidence="2 3">CCRI-19649</strain>
    </source>
</reference>
<dbReference type="InterPro" id="IPR024264">
    <property type="entry name" value="DUF3786"/>
</dbReference>
<comment type="caution">
    <text evidence="2">The sequence shown here is derived from an EMBL/GenBank/DDBJ whole genome shotgun (WGS) entry which is preliminary data.</text>
</comment>
<dbReference type="OrthoDB" id="159408at2"/>
<evidence type="ECO:0000313" key="2">
    <source>
        <dbReference type="EMBL" id="RDY25748.1"/>
    </source>
</evidence>
<feature type="domain" description="DUF3786" evidence="1">
    <location>
        <begin position="24"/>
        <end position="196"/>
    </location>
</feature>
<dbReference type="Pfam" id="PF12654">
    <property type="entry name" value="DUF3786"/>
    <property type="match status" value="1"/>
</dbReference>
<dbReference type="Proteomes" id="UP000215694">
    <property type="component" value="Unassembled WGS sequence"/>
</dbReference>
<organism evidence="2 3">
    <name type="scientific">Romboutsia weinsteinii</name>
    <dbReference type="NCBI Taxonomy" id="2020949"/>
    <lineage>
        <taxon>Bacteria</taxon>
        <taxon>Bacillati</taxon>
        <taxon>Bacillota</taxon>
        <taxon>Clostridia</taxon>
        <taxon>Peptostreptococcales</taxon>
        <taxon>Peptostreptococcaceae</taxon>
        <taxon>Romboutsia</taxon>
    </lineage>
</organism>
<protein>
    <submittedName>
        <fullName evidence="2">DUF3786 domain-containing protein</fullName>
    </submittedName>
</protein>
<accession>A0A371IZ48</accession>
<dbReference type="EMBL" id="NOJY02000049">
    <property type="protein sequence ID" value="RDY25748.1"/>
    <property type="molecule type" value="Genomic_DNA"/>
</dbReference>
<sequence length="206" mass="24049">MVNKQSNYNVPFNYAREKLKLINLKTISKLSGIDFDKSKSMFTVDFLGDIYYVNYPDGEIYNNDGSICTNLSLKIIIIRYLINSTGEPPVDRYISYKEVPGGHVFYPNYKKTIIDRLALEFECCIDKYKQFMDSIQAERISMGDLAYKFRYIGNTYMIFILWFKDDEFEQRSNVLMDANAIQYFNAEDLAVCPGLAIDIIRKKIQE</sequence>
<dbReference type="AlphaFoldDB" id="A0A371IZ48"/>
<name>A0A371IZ48_9FIRM</name>